<dbReference type="Proteomes" id="UP000009168">
    <property type="component" value="Unassembled WGS sequence"/>
</dbReference>
<proteinExistence type="predicted"/>
<evidence type="ECO:0000313" key="3">
    <source>
        <dbReference type="EMBL" id="EWS71959.1"/>
    </source>
</evidence>
<name>W7XGE5_TETTS</name>
<reference evidence="4" key="1">
    <citation type="journal article" date="2006" name="PLoS Biol.">
        <title>Macronuclear genome sequence of the ciliate Tetrahymena thermophila, a model eukaryote.</title>
        <authorList>
            <person name="Eisen J.A."/>
            <person name="Coyne R.S."/>
            <person name="Wu M."/>
            <person name="Wu D."/>
            <person name="Thiagarajan M."/>
            <person name="Wortman J.R."/>
            <person name="Badger J.H."/>
            <person name="Ren Q."/>
            <person name="Amedeo P."/>
            <person name="Jones K.M."/>
            <person name="Tallon L.J."/>
            <person name="Delcher A.L."/>
            <person name="Salzberg S.L."/>
            <person name="Silva J.C."/>
            <person name="Haas B.J."/>
            <person name="Majoros W.H."/>
            <person name="Farzad M."/>
            <person name="Carlton J.M."/>
            <person name="Smith R.K. Jr."/>
            <person name="Garg J."/>
            <person name="Pearlman R.E."/>
            <person name="Karrer K.M."/>
            <person name="Sun L."/>
            <person name="Manning G."/>
            <person name="Elde N.C."/>
            <person name="Turkewitz A.P."/>
            <person name="Asai D.J."/>
            <person name="Wilkes D.E."/>
            <person name="Wang Y."/>
            <person name="Cai H."/>
            <person name="Collins K."/>
            <person name="Stewart B.A."/>
            <person name="Lee S.R."/>
            <person name="Wilamowska K."/>
            <person name="Weinberg Z."/>
            <person name="Ruzzo W.L."/>
            <person name="Wloga D."/>
            <person name="Gaertig J."/>
            <person name="Frankel J."/>
            <person name="Tsao C.-C."/>
            <person name="Gorovsky M.A."/>
            <person name="Keeling P.J."/>
            <person name="Waller R.F."/>
            <person name="Patron N.J."/>
            <person name="Cherry J.M."/>
            <person name="Stover N.A."/>
            <person name="Krieger C.J."/>
            <person name="del Toro C."/>
            <person name="Ryder H.F."/>
            <person name="Williamson S.C."/>
            <person name="Barbeau R.A."/>
            <person name="Hamilton E.P."/>
            <person name="Orias E."/>
        </authorList>
    </citation>
    <scope>NUCLEOTIDE SEQUENCE [LARGE SCALE GENOMIC DNA]</scope>
    <source>
        <strain evidence="4">SB210</strain>
    </source>
</reference>
<feature type="transmembrane region" description="Helical" evidence="2">
    <location>
        <begin position="116"/>
        <end position="133"/>
    </location>
</feature>
<sequence>MIKRKEKQINLKDQKKLNLQLKRENQKLTKMTMMMTMKLKKKILMMLHKISYLDKNLQLLMKITVQEFFMKPQIDKNLAAKWPQNIVWKMDYQKKLTLKKLLQSLVKRKNEELNKIIFFLGIFSLSVNYFSYIQHVLDYKINIINIFTKLKSKYLKLKYLLANQIAFLQKKQQLILVFEQLSNVISCLQWYQISYTLFKIYIKDISRRIFGI</sequence>
<dbReference type="EMBL" id="GG662460">
    <property type="protein sequence ID" value="EWS71959.1"/>
    <property type="molecule type" value="Genomic_DNA"/>
</dbReference>
<evidence type="ECO:0000256" key="1">
    <source>
        <dbReference type="SAM" id="Coils"/>
    </source>
</evidence>
<dbReference type="InParanoid" id="W7XGE5"/>
<dbReference type="GeneID" id="24440296"/>
<keyword evidence="4" id="KW-1185">Reference proteome</keyword>
<feature type="coiled-coil region" evidence="1">
    <location>
        <begin position="4"/>
        <end position="31"/>
    </location>
</feature>
<keyword evidence="2" id="KW-0472">Membrane</keyword>
<protein>
    <submittedName>
        <fullName evidence="3">Transmembrane protein, putative</fullName>
    </submittedName>
</protein>
<organism evidence="3 4">
    <name type="scientific">Tetrahymena thermophila (strain SB210)</name>
    <dbReference type="NCBI Taxonomy" id="312017"/>
    <lineage>
        <taxon>Eukaryota</taxon>
        <taxon>Sar</taxon>
        <taxon>Alveolata</taxon>
        <taxon>Ciliophora</taxon>
        <taxon>Intramacronucleata</taxon>
        <taxon>Oligohymenophorea</taxon>
        <taxon>Hymenostomatida</taxon>
        <taxon>Tetrahymenina</taxon>
        <taxon>Tetrahymenidae</taxon>
        <taxon>Tetrahymena</taxon>
    </lineage>
</organism>
<keyword evidence="1" id="KW-0175">Coiled coil</keyword>
<dbReference type="AlphaFoldDB" id="W7XGE5"/>
<keyword evidence="2 3" id="KW-0812">Transmembrane</keyword>
<dbReference type="RefSeq" id="XP_012655519.1">
    <property type="nucleotide sequence ID" value="XM_012800065.1"/>
</dbReference>
<evidence type="ECO:0000256" key="2">
    <source>
        <dbReference type="SAM" id="Phobius"/>
    </source>
</evidence>
<dbReference type="KEGG" id="tet:TTHERM_000704019"/>
<evidence type="ECO:0000313" key="4">
    <source>
        <dbReference type="Proteomes" id="UP000009168"/>
    </source>
</evidence>
<keyword evidence="2" id="KW-1133">Transmembrane helix</keyword>
<gene>
    <name evidence="3" type="ORF">TTHERM_000704019</name>
</gene>
<accession>W7XGE5</accession>